<dbReference type="AlphaFoldDB" id="A0A8T0T6Q4"/>
<reference evidence="4" key="1">
    <citation type="submission" date="2020-05" db="EMBL/GenBank/DDBJ databases">
        <title>WGS assembly of Panicum virgatum.</title>
        <authorList>
            <person name="Lovell J.T."/>
            <person name="Jenkins J."/>
            <person name="Shu S."/>
            <person name="Juenger T.E."/>
            <person name="Schmutz J."/>
        </authorList>
    </citation>
    <scope>NUCLEOTIDE SEQUENCE</scope>
    <source>
        <strain evidence="4">AP13</strain>
    </source>
</reference>
<evidence type="ECO:0000256" key="2">
    <source>
        <dbReference type="ARBA" id="ARBA00022525"/>
    </source>
</evidence>
<dbReference type="EMBL" id="CM029044">
    <property type="protein sequence ID" value="KAG2606710.1"/>
    <property type="molecule type" value="Genomic_DNA"/>
</dbReference>
<dbReference type="Proteomes" id="UP000823388">
    <property type="component" value="Chromosome 4N"/>
</dbReference>
<organism evidence="4 5">
    <name type="scientific">Panicum virgatum</name>
    <name type="common">Blackwell switchgrass</name>
    <dbReference type="NCBI Taxonomy" id="38727"/>
    <lineage>
        <taxon>Eukaryota</taxon>
        <taxon>Viridiplantae</taxon>
        <taxon>Streptophyta</taxon>
        <taxon>Embryophyta</taxon>
        <taxon>Tracheophyta</taxon>
        <taxon>Spermatophyta</taxon>
        <taxon>Magnoliopsida</taxon>
        <taxon>Liliopsida</taxon>
        <taxon>Poales</taxon>
        <taxon>Poaceae</taxon>
        <taxon>PACMAD clade</taxon>
        <taxon>Panicoideae</taxon>
        <taxon>Panicodae</taxon>
        <taxon>Paniceae</taxon>
        <taxon>Panicinae</taxon>
        <taxon>Panicum</taxon>
        <taxon>Panicum sect. Hiantes</taxon>
    </lineage>
</organism>
<protein>
    <recommendedName>
        <fullName evidence="3">Expansin-like CBD domain-containing protein</fullName>
    </recommendedName>
</protein>
<dbReference type="PANTHER" id="PTHR31692">
    <property type="entry name" value="EXPANSIN-B3"/>
    <property type="match status" value="1"/>
</dbReference>
<name>A0A8T0T6Q4_PANVG</name>
<dbReference type="InterPro" id="IPR007117">
    <property type="entry name" value="Expansin_CBD"/>
</dbReference>
<dbReference type="GO" id="GO:0005576">
    <property type="term" value="C:extracellular region"/>
    <property type="evidence" value="ECO:0007669"/>
    <property type="project" value="UniProtKB-SubCell"/>
</dbReference>
<sequence length="160" mass="17600">MAGHAFGAMALPGRADELRAAIAAGPVTVSFECTDCIYSRPNPRVVYPAFRTSQDATNEKFFVTIMYIEWFSFWQAVGVHLKNAADKEWRVMQHQSGAGWTFKDGNKFLPVTPPLSIRVDTIPVAAVGAKNNSTQIKTVIAKDVIPVGWKPMTTYYSTAA</sequence>
<feature type="domain" description="Expansin-like CBD" evidence="3">
    <location>
        <begin position="77"/>
        <end position="157"/>
    </location>
</feature>
<dbReference type="PANTHER" id="PTHR31692:SF76">
    <property type="entry name" value="EXPANSIN-B15"/>
    <property type="match status" value="1"/>
</dbReference>
<keyword evidence="2" id="KW-0964">Secreted</keyword>
<proteinExistence type="predicted"/>
<accession>A0A8T0T6Q4</accession>
<evidence type="ECO:0000313" key="5">
    <source>
        <dbReference type="Proteomes" id="UP000823388"/>
    </source>
</evidence>
<gene>
    <name evidence="4" type="ORF">PVAP13_4NG212018</name>
</gene>
<dbReference type="PROSITE" id="PS50843">
    <property type="entry name" value="EXPANSIN_CBD"/>
    <property type="match status" value="1"/>
</dbReference>
<comment type="caution">
    <text evidence="4">The sequence shown here is derived from an EMBL/GenBank/DDBJ whole genome shotgun (WGS) entry which is preliminary data.</text>
</comment>
<dbReference type="Gene3D" id="2.60.40.760">
    <property type="entry name" value="Expansin, cellulose-binding-like domain"/>
    <property type="match status" value="1"/>
</dbReference>
<keyword evidence="5" id="KW-1185">Reference proteome</keyword>
<dbReference type="InterPro" id="IPR036749">
    <property type="entry name" value="Expansin_CBD_sf"/>
</dbReference>
<evidence type="ECO:0000256" key="1">
    <source>
        <dbReference type="ARBA" id="ARBA00004613"/>
    </source>
</evidence>
<dbReference type="SUPFAM" id="SSF49590">
    <property type="entry name" value="PHL pollen allergen"/>
    <property type="match status" value="1"/>
</dbReference>
<evidence type="ECO:0000259" key="3">
    <source>
        <dbReference type="PROSITE" id="PS50843"/>
    </source>
</evidence>
<comment type="subcellular location">
    <subcellularLocation>
        <location evidence="1">Secreted</location>
    </subcellularLocation>
</comment>
<evidence type="ECO:0000313" key="4">
    <source>
        <dbReference type="EMBL" id="KAG2606710.1"/>
    </source>
</evidence>